<evidence type="ECO:0000259" key="2">
    <source>
        <dbReference type="Pfam" id="PF08241"/>
    </source>
</evidence>
<dbReference type="Pfam" id="PF08241">
    <property type="entry name" value="Methyltransf_11"/>
    <property type="match status" value="1"/>
</dbReference>
<feature type="compositionally biased region" description="Acidic residues" evidence="1">
    <location>
        <begin position="14"/>
        <end position="23"/>
    </location>
</feature>
<feature type="domain" description="Methyltransferase type 11" evidence="2">
    <location>
        <begin position="315"/>
        <end position="378"/>
    </location>
</feature>
<dbReference type="Gene3D" id="3.40.50.150">
    <property type="entry name" value="Vaccinia Virus protein VP39"/>
    <property type="match status" value="1"/>
</dbReference>
<dbReference type="InterPro" id="IPR029063">
    <property type="entry name" value="SAM-dependent_MTases_sf"/>
</dbReference>
<reference evidence="4" key="1">
    <citation type="submission" date="2017-09" db="EMBL/GenBank/DDBJ databases">
        <title>Depth-based differentiation of microbial function through sediment-hosted aquifers and enrichment of novel symbionts in the deep terrestrial subsurface.</title>
        <authorList>
            <person name="Probst A.J."/>
            <person name="Ladd B."/>
            <person name="Jarett J.K."/>
            <person name="Geller-Mcgrath D.E."/>
            <person name="Sieber C.M.K."/>
            <person name="Emerson J.B."/>
            <person name="Anantharaman K."/>
            <person name="Thomas B.C."/>
            <person name="Malmstrom R."/>
            <person name="Stieglmeier M."/>
            <person name="Klingl A."/>
            <person name="Woyke T."/>
            <person name="Ryan C.M."/>
            <person name="Banfield J.F."/>
        </authorList>
    </citation>
    <scope>NUCLEOTIDE SEQUENCE [LARGE SCALE GENOMIC DNA]</scope>
</reference>
<organism evidence="3 4">
    <name type="scientific">Candidatus Uhrbacteria bacterium CG_4_10_14_0_8_um_filter_58_22</name>
    <dbReference type="NCBI Taxonomy" id="1975029"/>
    <lineage>
        <taxon>Bacteria</taxon>
        <taxon>Candidatus Uhriibacteriota</taxon>
    </lineage>
</organism>
<dbReference type="EMBL" id="PFLC01000027">
    <property type="protein sequence ID" value="PIY62790.1"/>
    <property type="molecule type" value="Genomic_DNA"/>
</dbReference>
<dbReference type="GO" id="GO:0008757">
    <property type="term" value="F:S-adenosylmethionine-dependent methyltransferase activity"/>
    <property type="evidence" value="ECO:0007669"/>
    <property type="project" value="InterPro"/>
</dbReference>
<accession>A0A2M7QB37</accession>
<dbReference type="SUPFAM" id="SSF53335">
    <property type="entry name" value="S-adenosyl-L-methionine-dependent methyltransferases"/>
    <property type="match status" value="1"/>
</dbReference>
<gene>
    <name evidence="3" type="ORF">COY93_02220</name>
</gene>
<feature type="region of interest" description="Disordered" evidence="1">
    <location>
        <begin position="1"/>
        <end position="23"/>
    </location>
</feature>
<evidence type="ECO:0000313" key="3">
    <source>
        <dbReference type="EMBL" id="PIY62790.1"/>
    </source>
</evidence>
<feature type="compositionally biased region" description="Basic and acidic residues" evidence="1">
    <location>
        <begin position="1"/>
        <end position="13"/>
    </location>
</feature>
<name>A0A2M7QB37_9BACT</name>
<dbReference type="Proteomes" id="UP000230973">
    <property type="component" value="Unassembled WGS sequence"/>
</dbReference>
<comment type="caution">
    <text evidence="3">The sequence shown here is derived from an EMBL/GenBank/DDBJ whole genome shotgun (WGS) entry which is preliminary data.</text>
</comment>
<sequence>MDMSEQRFRRSLSDSEDIDLELQGDVEPIVGLDPKAKEADHRPDLSERRVVAETVMEVDPLGKALTGRTPERLEDETGIPKEELFPDGKDVVYIGDPWQRMGTERDNPHTFIVDYEFGETAEFIDNPEAFLDRMLPAVSGDSADDGELALPVGNSCRQHGEYQLAGEKEDLTSRQKKWLEQFLELIKKANDLTRKLDRKKFEDFGPVADAWGEARFFIETTYKQEMADTEESLPSFVGDPRREYDPLSEFRKQAWYDCVYAERGFRDIPDWLTKVEPRLKERRIELETAGKDEEEIEKTLKTARKILIDHLRLRRKPEEANVIQAVFPELPFRDGSFDRLVASWSISAHVFSHLDRTGFNACWQEIRRVLKDEGKAYIFPLDYEQIDEEEFFASLREFAEKTGLKWKVLDDRGQPVDGEHLAETLLLEKNVSI</sequence>
<evidence type="ECO:0000256" key="1">
    <source>
        <dbReference type="SAM" id="MobiDB-lite"/>
    </source>
</evidence>
<dbReference type="AlphaFoldDB" id="A0A2M7QB37"/>
<protein>
    <recommendedName>
        <fullName evidence="2">Methyltransferase type 11 domain-containing protein</fullName>
    </recommendedName>
</protein>
<dbReference type="InterPro" id="IPR013216">
    <property type="entry name" value="Methyltransf_11"/>
</dbReference>
<proteinExistence type="predicted"/>
<evidence type="ECO:0000313" key="4">
    <source>
        <dbReference type="Proteomes" id="UP000230973"/>
    </source>
</evidence>